<dbReference type="Proteomes" id="UP000188929">
    <property type="component" value="Unassembled WGS sequence"/>
</dbReference>
<evidence type="ECO:0000313" key="3">
    <source>
        <dbReference type="Proteomes" id="UP000188929"/>
    </source>
</evidence>
<dbReference type="CDD" id="cd04674">
    <property type="entry name" value="NUDIX_Hydrolase"/>
    <property type="match status" value="1"/>
</dbReference>
<dbReference type="Gene3D" id="3.90.79.10">
    <property type="entry name" value="Nucleoside Triphosphate Pyrophosphohydrolase"/>
    <property type="match status" value="1"/>
</dbReference>
<dbReference type="GO" id="GO:0016787">
    <property type="term" value="F:hydrolase activity"/>
    <property type="evidence" value="ECO:0007669"/>
    <property type="project" value="UniProtKB-KW"/>
</dbReference>
<dbReference type="PANTHER" id="PTHR43222:SF12">
    <property type="entry name" value="NUDIX HYDROLASE"/>
    <property type="match status" value="1"/>
</dbReference>
<dbReference type="OrthoDB" id="5417595at2"/>
<gene>
    <name evidence="2" type="ORF">BL253_30235</name>
</gene>
<dbReference type="STRING" id="1834516.BL253_30235"/>
<dbReference type="PANTHER" id="PTHR43222">
    <property type="entry name" value="NUDIX HYDROLASE 23"/>
    <property type="match status" value="1"/>
</dbReference>
<name>A0A1V2I308_9ACTN</name>
<evidence type="ECO:0000259" key="1">
    <source>
        <dbReference type="PROSITE" id="PS51462"/>
    </source>
</evidence>
<dbReference type="InterPro" id="IPR000086">
    <property type="entry name" value="NUDIX_hydrolase_dom"/>
</dbReference>
<feature type="domain" description="Nudix hydrolase" evidence="1">
    <location>
        <begin position="34"/>
        <end position="165"/>
    </location>
</feature>
<reference evidence="3" key="1">
    <citation type="submission" date="2016-10" db="EMBL/GenBank/DDBJ databases">
        <title>Frankia sp. NRRL B-16386 Genome sequencing.</title>
        <authorList>
            <person name="Ghodhbane-Gtari F."/>
            <person name="Swanson E."/>
            <person name="Gueddou A."/>
            <person name="Hezbri K."/>
            <person name="Ktari K."/>
            <person name="Nouioui I."/>
            <person name="Morris K."/>
            <person name="Simpson S."/>
            <person name="Abebe-Akele F."/>
            <person name="Thomas K."/>
            <person name="Gtari M."/>
            <person name="Tisa L.S."/>
        </authorList>
    </citation>
    <scope>NUCLEOTIDE SEQUENCE [LARGE SCALE GENOMIC DNA]</scope>
    <source>
        <strain evidence="3">NRRL B-16386</strain>
    </source>
</reference>
<dbReference type="EMBL" id="MOMC01000071">
    <property type="protein sequence ID" value="ONH24428.1"/>
    <property type="molecule type" value="Genomic_DNA"/>
</dbReference>
<dbReference type="InterPro" id="IPR015797">
    <property type="entry name" value="NUDIX_hydrolase-like_dom_sf"/>
</dbReference>
<keyword evidence="2" id="KW-0378">Hydrolase</keyword>
<dbReference type="SUPFAM" id="SSF55811">
    <property type="entry name" value="Nudix"/>
    <property type="match status" value="1"/>
</dbReference>
<evidence type="ECO:0000313" key="2">
    <source>
        <dbReference type="EMBL" id="ONH24428.1"/>
    </source>
</evidence>
<proteinExistence type="predicted"/>
<dbReference type="Pfam" id="PF00293">
    <property type="entry name" value="NUDIX"/>
    <property type="match status" value="1"/>
</dbReference>
<dbReference type="RefSeq" id="WP_076820805.1">
    <property type="nucleotide sequence ID" value="NZ_MOMC01000071.1"/>
</dbReference>
<accession>A0A1V2I308</accession>
<comment type="caution">
    <text evidence="2">The sequence shown here is derived from an EMBL/GenBank/DDBJ whole genome shotgun (WGS) entry which is preliminary data.</text>
</comment>
<sequence length="175" mass="19096">MQNSFCSYCGTRYGADATWPRVCAACGETTWRNPTPVAVALLPVVMPEGTRGLVVVRRDIDPGRGELGLPGGFMEVGEVWREATVRELREETGILADADDVRLFDVHSGRDGGVLLVFGLLPERPWAELPPVTATDETTEWLVLTEPRPLVFPTHTDAMAAYFARLDGHATVATT</sequence>
<protein>
    <submittedName>
        <fullName evidence="2">NUDIX hydrolase</fullName>
    </submittedName>
</protein>
<keyword evidence="3" id="KW-1185">Reference proteome</keyword>
<dbReference type="PROSITE" id="PS51462">
    <property type="entry name" value="NUDIX"/>
    <property type="match status" value="1"/>
</dbReference>
<dbReference type="AlphaFoldDB" id="A0A1V2I308"/>
<organism evidence="2 3">
    <name type="scientific">Pseudofrankia asymbiotica</name>
    <dbReference type="NCBI Taxonomy" id="1834516"/>
    <lineage>
        <taxon>Bacteria</taxon>
        <taxon>Bacillati</taxon>
        <taxon>Actinomycetota</taxon>
        <taxon>Actinomycetes</taxon>
        <taxon>Frankiales</taxon>
        <taxon>Frankiaceae</taxon>
        <taxon>Pseudofrankia</taxon>
    </lineage>
</organism>